<proteinExistence type="predicted"/>
<evidence type="ECO:0000313" key="5">
    <source>
        <dbReference type="EMBL" id="KKQ10468.1"/>
    </source>
</evidence>
<dbReference type="GO" id="GO:0005524">
    <property type="term" value="F:ATP binding"/>
    <property type="evidence" value="ECO:0007669"/>
    <property type="project" value="UniProtKB-KW"/>
</dbReference>
<organism evidence="5 6">
    <name type="scientific">Candidatus Daviesbacteria bacterium GW2011_GWB1_36_5</name>
    <dbReference type="NCBI Taxonomy" id="1618426"/>
    <lineage>
        <taxon>Bacteria</taxon>
        <taxon>Candidatus Daviesiibacteriota</taxon>
    </lineage>
</organism>
<comment type="caution">
    <text evidence="5">The sequence shown here is derived from an EMBL/GenBank/DDBJ whole genome shotgun (WGS) entry which is preliminary data.</text>
</comment>
<dbReference type="PANTHER" id="PTHR13504:SF38">
    <property type="entry name" value="FIDO DOMAIN-CONTAINING PROTEIN"/>
    <property type="match status" value="1"/>
</dbReference>
<evidence type="ECO:0000259" key="4">
    <source>
        <dbReference type="PROSITE" id="PS51459"/>
    </source>
</evidence>
<dbReference type="SUPFAM" id="SSF46785">
    <property type="entry name" value="Winged helix' DNA-binding domain"/>
    <property type="match status" value="1"/>
</dbReference>
<feature type="active site" evidence="1">
    <location>
        <position position="194"/>
    </location>
</feature>
<evidence type="ECO:0000256" key="3">
    <source>
        <dbReference type="PIRSR" id="PIRSR640198-3"/>
    </source>
</evidence>
<name>A0A0G0EU62_9BACT</name>
<dbReference type="Gene3D" id="1.10.10.10">
    <property type="entry name" value="Winged helix-like DNA-binding domain superfamily/Winged helix DNA-binding domain"/>
    <property type="match status" value="1"/>
</dbReference>
<dbReference type="InterPro" id="IPR036390">
    <property type="entry name" value="WH_DNA-bd_sf"/>
</dbReference>
<dbReference type="PROSITE" id="PS51459">
    <property type="entry name" value="FIDO"/>
    <property type="match status" value="1"/>
</dbReference>
<dbReference type="InterPro" id="IPR036388">
    <property type="entry name" value="WH-like_DNA-bd_sf"/>
</dbReference>
<keyword evidence="2" id="KW-0067">ATP-binding</keyword>
<dbReference type="Proteomes" id="UP000034492">
    <property type="component" value="Unassembled WGS sequence"/>
</dbReference>
<dbReference type="PANTHER" id="PTHR13504">
    <property type="entry name" value="FIDO DOMAIN-CONTAINING PROTEIN DDB_G0283145"/>
    <property type="match status" value="1"/>
</dbReference>
<feature type="binding site" evidence="2">
    <location>
        <begin position="198"/>
        <end position="205"/>
    </location>
    <ligand>
        <name>ATP</name>
        <dbReference type="ChEBI" id="CHEBI:30616"/>
    </ligand>
</feature>
<gene>
    <name evidence="5" type="ORF">US19_C0004G0016</name>
</gene>
<protein>
    <recommendedName>
        <fullName evidence="4">Fido domain-containing protein</fullName>
    </recommendedName>
</protein>
<feature type="domain" description="Fido" evidence="4">
    <location>
        <begin position="108"/>
        <end position="265"/>
    </location>
</feature>
<dbReference type="AlphaFoldDB" id="A0A0G0EU62"/>
<keyword evidence="2" id="KW-0547">Nucleotide-binding</keyword>
<feature type="site" description="Important for autoinhibition of adenylyltransferase activity" evidence="3">
    <location>
        <position position="55"/>
    </location>
</feature>
<dbReference type="InterPro" id="IPR040198">
    <property type="entry name" value="Fido_containing"/>
</dbReference>
<dbReference type="Gene3D" id="1.10.3290.10">
    <property type="entry name" value="Fido-like domain"/>
    <property type="match status" value="1"/>
</dbReference>
<evidence type="ECO:0000256" key="1">
    <source>
        <dbReference type="PIRSR" id="PIRSR640198-1"/>
    </source>
</evidence>
<dbReference type="InterPro" id="IPR003812">
    <property type="entry name" value="Fido"/>
</dbReference>
<accession>A0A0G0EU62</accession>
<sequence length="358" mass="41268">MFVPKYTISNLILKNIGMIDASREIVMNAPLIPAWEAKFRKEALERTVHHGTHLEGNRLTEEEVKDVLDGKDIFARDRDVQEVINLRNVLKFLDNVAQQLSSAKSYELTLETMLEIHRVATDKILPSDAVGQFRLRQVVIKNTATGQISYTPPPAAEVPYLVEDLIDWINSQEAADMHPVIKAGIIHYEISRVHPFVDGNGRTARALATLIMFLDNYDIRKFFSLEEYFDENPMDYYLTLQAVSNQLVLDTHERDLTPWLEYFVKGVAVELNKVKERVQRISADTHVKNKLGGQVQLNERQMLIMEYLHRHGSMQNKDFRKIFPDFSDDTVLREIKFLKQKGLVRKTGGTKKATYVLR</sequence>
<evidence type="ECO:0000313" key="6">
    <source>
        <dbReference type="Proteomes" id="UP000034492"/>
    </source>
</evidence>
<dbReference type="EMBL" id="LBSA01000004">
    <property type="protein sequence ID" value="KKQ10468.1"/>
    <property type="molecule type" value="Genomic_DNA"/>
</dbReference>
<reference evidence="5 6" key="1">
    <citation type="journal article" date="2015" name="Nature">
        <title>rRNA introns, odd ribosomes, and small enigmatic genomes across a large radiation of phyla.</title>
        <authorList>
            <person name="Brown C.T."/>
            <person name="Hug L.A."/>
            <person name="Thomas B.C."/>
            <person name="Sharon I."/>
            <person name="Castelle C.J."/>
            <person name="Singh A."/>
            <person name="Wilkins M.J."/>
            <person name="Williams K.H."/>
            <person name="Banfield J.F."/>
        </authorList>
    </citation>
    <scope>NUCLEOTIDE SEQUENCE [LARGE SCALE GENOMIC DNA]</scope>
</reference>
<evidence type="ECO:0000256" key="2">
    <source>
        <dbReference type="PIRSR" id="PIRSR640198-2"/>
    </source>
</evidence>
<dbReference type="InterPro" id="IPR036597">
    <property type="entry name" value="Fido-like_dom_sf"/>
</dbReference>
<dbReference type="SUPFAM" id="SSF140931">
    <property type="entry name" value="Fic-like"/>
    <property type="match status" value="1"/>
</dbReference>
<dbReference type="Pfam" id="PF02661">
    <property type="entry name" value="Fic"/>
    <property type="match status" value="1"/>
</dbReference>